<accession>A0ABP9TWR8</accession>
<keyword evidence="3" id="KW-1185">Reference proteome</keyword>
<dbReference type="SUPFAM" id="SSF51735">
    <property type="entry name" value="NAD(P)-binding Rossmann-fold domains"/>
    <property type="match status" value="1"/>
</dbReference>
<evidence type="ECO:0000313" key="3">
    <source>
        <dbReference type="Proteomes" id="UP001628124"/>
    </source>
</evidence>
<dbReference type="Proteomes" id="UP001628124">
    <property type="component" value="Unassembled WGS sequence"/>
</dbReference>
<dbReference type="EMBL" id="BAABMM010000034">
    <property type="protein sequence ID" value="GAA5252557.1"/>
    <property type="molecule type" value="Genomic_DNA"/>
</dbReference>
<dbReference type="InterPro" id="IPR011128">
    <property type="entry name" value="G3P_DH_NAD-dep_N"/>
</dbReference>
<name>A0ABP9TWR8_9RICK</name>
<sequence>MNKFKNIAVYGGGSFSTSLASLAAQKCSNVTLLLRDEEIAKEILHKKTNIKY</sequence>
<reference evidence="2 3" key="1">
    <citation type="journal article" date="2024" name="Microbiol. Immunol.">
        <title>Discovery of a novel spotted fever group Rickettsia, 'Candidatus Rickettsia kedanie,' in unfed larval chigger mites, Leptotrombidium scutellare.</title>
        <authorList>
            <person name="Ogawa M."/>
            <person name="Matsutani M."/>
            <person name="Katayama T."/>
            <person name="Takada N."/>
            <person name="Noda S."/>
            <person name="Takahashi M."/>
            <person name="Kageyama D."/>
            <person name="Hanaoka N."/>
            <person name="Ebihara H."/>
        </authorList>
    </citation>
    <scope>NUCLEOTIDE SEQUENCE [LARGE SCALE GENOMIC DNA]</scope>
    <source>
        <strain evidence="2 3">KNCP2-13</strain>
    </source>
</reference>
<organism evidence="2 3">
    <name type="scientific">Candidatus Rickettsia kedanie</name>
    <dbReference type="NCBI Taxonomy" id="3115352"/>
    <lineage>
        <taxon>Bacteria</taxon>
        <taxon>Pseudomonadati</taxon>
        <taxon>Pseudomonadota</taxon>
        <taxon>Alphaproteobacteria</taxon>
        <taxon>Rickettsiales</taxon>
        <taxon>Rickettsiaceae</taxon>
        <taxon>Rickettsieae</taxon>
        <taxon>Rickettsia</taxon>
        <taxon>spotted fever group</taxon>
    </lineage>
</organism>
<gene>
    <name evidence="2" type="ORF">KNCP2_08450</name>
</gene>
<proteinExistence type="predicted"/>
<evidence type="ECO:0000259" key="1">
    <source>
        <dbReference type="Pfam" id="PF01210"/>
    </source>
</evidence>
<dbReference type="Pfam" id="PF01210">
    <property type="entry name" value="NAD_Gly3P_dh_N"/>
    <property type="match status" value="1"/>
</dbReference>
<evidence type="ECO:0000313" key="2">
    <source>
        <dbReference type="EMBL" id="GAA5252557.1"/>
    </source>
</evidence>
<protein>
    <recommendedName>
        <fullName evidence="1">Glycerol-3-phosphate dehydrogenase NAD-dependent N-terminal domain-containing protein</fullName>
    </recommendedName>
</protein>
<dbReference type="InterPro" id="IPR036291">
    <property type="entry name" value="NAD(P)-bd_dom_sf"/>
</dbReference>
<dbReference type="Gene3D" id="3.40.50.720">
    <property type="entry name" value="NAD(P)-binding Rossmann-like Domain"/>
    <property type="match status" value="1"/>
</dbReference>
<feature type="domain" description="Glycerol-3-phosphate dehydrogenase NAD-dependent N-terminal" evidence="1">
    <location>
        <begin position="6"/>
        <end position="52"/>
    </location>
</feature>
<comment type="caution">
    <text evidence="2">The sequence shown here is derived from an EMBL/GenBank/DDBJ whole genome shotgun (WGS) entry which is preliminary data.</text>
</comment>